<dbReference type="RefSeq" id="XP_062691252.1">
    <property type="nucleotide sequence ID" value="XM_062835189.1"/>
</dbReference>
<name>A0AAJ0I4E4_9PEZI</name>
<dbReference type="GO" id="GO:0003676">
    <property type="term" value="F:nucleic acid binding"/>
    <property type="evidence" value="ECO:0007669"/>
    <property type="project" value="InterPro"/>
</dbReference>
<evidence type="ECO:0000313" key="3">
    <source>
        <dbReference type="Proteomes" id="UP001285908"/>
    </source>
</evidence>
<dbReference type="InterPro" id="IPR036397">
    <property type="entry name" value="RNaseH_sf"/>
</dbReference>
<dbReference type="AlphaFoldDB" id="A0AAJ0I4E4"/>
<gene>
    <name evidence="2" type="ORF">B0T23DRAFT_320760</name>
</gene>
<dbReference type="GeneID" id="87872811"/>
<sequence>MASVEPVELASEALLSTPENPGTKAFEFTDQNTIGKAASDVDGTNAQQLPVPRARSPRSPTPSPDPRIALWKDERRSFAGSITINQDKATAARTAHMASQTSLFISGVPQLKFFGDGSIKNGSSSSRPEHGWTTGGYRVAFRNPFEDTVQFVSRDENPIRFLEHPSVNAYQQGVDNDYVLEEEGEIYDGPSRLVDFTILCFGVKKAFSIPQVELAAVSQCLETAIRLYDEHHPPTSVVTIFSDSTCVINRIKRGVLACRRGTKLTLWNKFSNPLVQTIIWQSHYLRDRGCELELAWNPRCSALGPSIADAAATAWKEWGEPEETKWSQRNLSLDVRDGIMAKLNETTNELIRAYKV</sequence>
<feature type="region of interest" description="Disordered" evidence="1">
    <location>
        <begin position="1"/>
        <end position="68"/>
    </location>
</feature>
<reference evidence="2 3" key="1">
    <citation type="journal article" date="2023" name="Mol. Phylogenet. Evol.">
        <title>Genome-scale phylogeny and comparative genomics of the fungal order Sordariales.</title>
        <authorList>
            <person name="Hensen N."/>
            <person name="Bonometti L."/>
            <person name="Westerberg I."/>
            <person name="Brannstrom I.O."/>
            <person name="Guillou S."/>
            <person name="Cros-Aarteil S."/>
            <person name="Calhoun S."/>
            <person name="Haridas S."/>
            <person name="Kuo A."/>
            <person name="Mondo S."/>
            <person name="Pangilinan J."/>
            <person name="Riley R."/>
            <person name="LaButti K."/>
            <person name="Andreopoulos B."/>
            <person name="Lipzen A."/>
            <person name="Chen C."/>
            <person name="Yan M."/>
            <person name="Daum C."/>
            <person name="Ng V."/>
            <person name="Clum A."/>
            <person name="Steindorff A."/>
            <person name="Ohm R.A."/>
            <person name="Martin F."/>
            <person name="Silar P."/>
            <person name="Natvig D.O."/>
            <person name="Lalanne C."/>
            <person name="Gautier V."/>
            <person name="Ament-Velasquez S.L."/>
            <person name="Kruys A."/>
            <person name="Hutchinson M.I."/>
            <person name="Powell A.J."/>
            <person name="Barry K."/>
            <person name="Miller A.N."/>
            <person name="Grigoriev I.V."/>
            <person name="Debuchy R."/>
            <person name="Gladieux P."/>
            <person name="Hiltunen Thoren M."/>
            <person name="Johannesson H."/>
        </authorList>
    </citation>
    <scope>NUCLEOTIDE SEQUENCE [LARGE SCALE GENOMIC DNA]</scope>
    <source>
        <strain evidence="2 3">FGSC 10403</strain>
    </source>
</reference>
<comment type="caution">
    <text evidence="2">The sequence shown here is derived from an EMBL/GenBank/DDBJ whole genome shotgun (WGS) entry which is preliminary data.</text>
</comment>
<dbReference type="Gene3D" id="3.30.420.10">
    <property type="entry name" value="Ribonuclease H-like superfamily/Ribonuclease H"/>
    <property type="match status" value="1"/>
</dbReference>
<dbReference type="EMBL" id="JAULSX010000006">
    <property type="protein sequence ID" value="KAK3489545.1"/>
    <property type="molecule type" value="Genomic_DNA"/>
</dbReference>
<evidence type="ECO:0000313" key="2">
    <source>
        <dbReference type="EMBL" id="KAK3489545.1"/>
    </source>
</evidence>
<protein>
    <recommendedName>
        <fullName evidence="4">RNase H type-1 domain-containing protein</fullName>
    </recommendedName>
</protein>
<proteinExistence type="predicted"/>
<organism evidence="2 3">
    <name type="scientific">Neurospora hispaniola</name>
    <dbReference type="NCBI Taxonomy" id="588809"/>
    <lineage>
        <taxon>Eukaryota</taxon>
        <taxon>Fungi</taxon>
        <taxon>Dikarya</taxon>
        <taxon>Ascomycota</taxon>
        <taxon>Pezizomycotina</taxon>
        <taxon>Sordariomycetes</taxon>
        <taxon>Sordariomycetidae</taxon>
        <taxon>Sordariales</taxon>
        <taxon>Sordariaceae</taxon>
        <taxon>Neurospora</taxon>
    </lineage>
</organism>
<evidence type="ECO:0008006" key="4">
    <source>
        <dbReference type="Google" id="ProtNLM"/>
    </source>
</evidence>
<keyword evidence="3" id="KW-1185">Reference proteome</keyword>
<accession>A0AAJ0I4E4</accession>
<dbReference type="Proteomes" id="UP001285908">
    <property type="component" value="Unassembled WGS sequence"/>
</dbReference>
<evidence type="ECO:0000256" key="1">
    <source>
        <dbReference type="SAM" id="MobiDB-lite"/>
    </source>
</evidence>